<dbReference type="FunFam" id="3.30.70.340:FF:000002">
    <property type="entry name" value="Carboxypeptidase A"/>
    <property type="match status" value="1"/>
</dbReference>
<dbReference type="RefSeq" id="XP_033815561.1">
    <property type="nucleotide sequence ID" value="XM_033959670.1"/>
</dbReference>
<evidence type="ECO:0000256" key="10">
    <source>
        <dbReference type="ARBA" id="ARBA00023157"/>
    </source>
</evidence>
<evidence type="ECO:0000313" key="14">
    <source>
        <dbReference type="Proteomes" id="UP000515159"/>
    </source>
</evidence>
<dbReference type="GO" id="GO:0005615">
    <property type="term" value="C:extracellular space"/>
    <property type="evidence" value="ECO:0007669"/>
    <property type="project" value="TreeGrafter"/>
</dbReference>
<protein>
    <submittedName>
        <fullName evidence="15">Mast cell carboxypeptidase A-like isoform X1</fullName>
    </submittedName>
</protein>
<dbReference type="Pfam" id="PF02244">
    <property type="entry name" value="Propep_M14"/>
    <property type="match status" value="1"/>
</dbReference>
<keyword evidence="7" id="KW-0378">Hydrolase</keyword>
<keyword evidence="10" id="KW-1015">Disulfide bond</keyword>
<keyword evidence="4" id="KW-0645">Protease</keyword>
<dbReference type="PANTHER" id="PTHR11705">
    <property type="entry name" value="PROTEASE FAMILY M14 CARBOXYPEPTIDASE A,B"/>
    <property type="match status" value="1"/>
</dbReference>
<evidence type="ECO:0000256" key="6">
    <source>
        <dbReference type="ARBA" id="ARBA00022729"/>
    </source>
</evidence>
<keyword evidence="3" id="KW-0121">Carboxypeptidase</keyword>
<comment type="cofactor">
    <cofactor evidence="1">
        <name>Zn(2+)</name>
        <dbReference type="ChEBI" id="CHEBI:29105"/>
    </cofactor>
</comment>
<dbReference type="Proteomes" id="UP000515159">
    <property type="component" value="Chromosome 9"/>
</dbReference>
<evidence type="ECO:0000313" key="15">
    <source>
        <dbReference type="RefSeq" id="XP_033815561.1"/>
    </source>
</evidence>
<evidence type="ECO:0000259" key="13">
    <source>
        <dbReference type="PROSITE" id="PS52035"/>
    </source>
</evidence>
<sequence>MKYMILQGLVAAALAVAFTRHFDGDKAFRVKPQDEGQVELVKYLSSMVQLDFWRPDSAHTIVPQTDVDFRVEADQIKTIQTLLEQNGMQYEILFQNVQEGIEKQFDGKPNSSNRRYSYSKYNKWEKIVAWTANIAAKYPKLVSRIQIGTTTEERPMYLLKVGKQRSAKNAIFIDCGIHAREWISPAFCQWFVKEATKTYGKDKLMTKLLNSLTFYILPVLNIDGYVWTWTADRMWRKNRSNSSNTNCIGTDLNRNFDVQWCSIGSSNKACSEVYCGPAAESEKETKAVANFIRNNIQSIKAYLSFHSYSQMLLYPYSYTYELAPTHEELNDVAKAAVGALSSLYRTNYTYGPAASTIYPTSGSSADWAYDKGIKYSFTFELRDRGKYGFLLPEYLIKSTCKETMLAVKNISSYILRYVS</sequence>
<dbReference type="SUPFAM" id="SSF54897">
    <property type="entry name" value="Protease propeptides/inhibitors"/>
    <property type="match status" value="1"/>
</dbReference>
<dbReference type="Gene3D" id="3.40.630.10">
    <property type="entry name" value="Zn peptidases"/>
    <property type="match status" value="1"/>
</dbReference>
<proteinExistence type="inferred from homology"/>
<evidence type="ECO:0000256" key="4">
    <source>
        <dbReference type="ARBA" id="ARBA00022670"/>
    </source>
</evidence>
<comment type="similarity">
    <text evidence="2 11">Belongs to the peptidase M14 family.</text>
</comment>
<dbReference type="FunFam" id="3.40.630.10:FF:000001">
    <property type="entry name" value="Carboxypeptidase B"/>
    <property type="match status" value="1"/>
</dbReference>
<dbReference type="PRINTS" id="PR00765">
    <property type="entry name" value="CRBOXYPTASEA"/>
</dbReference>
<keyword evidence="8" id="KW-0862">Zinc</keyword>
<reference evidence="15" key="1">
    <citation type="submission" date="2025-08" db="UniProtKB">
        <authorList>
            <consortium name="RefSeq"/>
        </authorList>
    </citation>
    <scope>IDENTIFICATION</scope>
</reference>
<evidence type="ECO:0000256" key="5">
    <source>
        <dbReference type="ARBA" id="ARBA00022723"/>
    </source>
</evidence>
<dbReference type="GO" id="GO:0006508">
    <property type="term" value="P:proteolysis"/>
    <property type="evidence" value="ECO:0007669"/>
    <property type="project" value="UniProtKB-KW"/>
</dbReference>
<feature type="domain" description="Peptidase M14" evidence="13">
    <location>
        <begin position="120"/>
        <end position="414"/>
    </location>
</feature>
<evidence type="ECO:0000256" key="9">
    <source>
        <dbReference type="ARBA" id="ARBA00023049"/>
    </source>
</evidence>
<keyword evidence="14" id="KW-1185">Reference proteome</keyword>
<dbReference type="InterPro" id="IPR000834">
    <property type="entry name" value="Peptidase_M14"/>
</dbReference>
<organism evidence="14 15">
    <name type="scientific">Geotrypetes seraphini</name>
    <name type="common">Gaboon caecilian</name>
    <name type="synonym">Caecilia seraphini</name>
    <dbReference type="NCBI Taxonomy" id="260995"/>
    <lineage>
        <taxon>Eukaryota</taxon>
        <taxon>Metazoa</taxon>
        <taxon>Chordata</taxon>
        <taxon>Craniata</taxon>
        <taxon>Vertebrata</taxon>
        <taxon>Euteleostomi</taxon>
        <taxon>Amphibia</taxon>
        <taxon>Gymnophiona</taxon>
        <taxon>Geotrypetes</taxon>
    </lineage>
</organism>
<dbReference type="InterPro" id="IPR057247">
    <property type="entry name" value="CARBOXYPEPT_ZN_2"/>
</dbReference>
<evidence type="ECO:0000256" key="11">
    <source>
        <dbReference type="PROSITE-ProRule" id="PRU01379"/>
    </source>
</evidence>
<evidence type="ECO:0000256" key="12">
    <source>
        <dbReference type="SAM" id="SignalP"/>
    </source>
</evidence>
<feature type="active site" description="Proton donor/acceptor" evidence="11">
    <location>
        <position position="380"/>
    </location>
</feature>
<dbReference type="PROSITE" id="PS00133">
    <property type="entry name" value="CARBOXYPEPT_ZN_2"/>
    <property type="match status" value="1"/>
</dbReference>
<name>A0A6P8SJV1_GEOSA</name>
<dbReference type="Gene3D" id="3.30.70.340">
    <property type="entry name" value="Metallocarboxypeptidase-like"/>
    <property type="match status" value="1"/>
</dbReference>
<keyword evidence="5" id="KW-0479">Metal-binding</keyword>
<dbReference type="PANTHER" id="PTHR11705:SF65">
    <property type="entry name" value="MAST CELL CARBOXYPEPTIDASE A"/>
    <property type="match status" value="1"/>
</dbReference>
<dbReference type="GeneID" id="117367245"/>
<dbReference type="InParanoid" id="A0A6P8SJV1"/>
<feature type="chain" id="PRO_5027866926" evidence="12">
    <location>
        <begin position="16"/>
        <end position="419"/>
    </location>
</feature>
<dbReference type="SMART" id="SM00631">
    <property type="entry name" value="Zn_pept"/>
    <property type="match status" value="1"/>
</dbReference>
<dbReference type="InterPro" id="IPR036990">
    <property type="entry name" value="M14A-like_propep"/>
</dbReference>
<evidence type="ECO:0000256" key="2">
    <source>
        <dbReference type="ARBA" id="ARBA00005988"/>
    </source>
</evidence>
<evidence type="ECO:0000256" key="8">
    <source>
        <dbReference type="ARBA" id="ARBA00022833"/>
    </source>
</evidence>
<dbReference type="GO" id="GO:0004181">
    <property type="term" value="F:metallocarboxypeptidase activity"/>
    <property type="evidence" value="ECO:0007669"/>
    <property type="project" value="InterPro"/>
</dbReference>
<dbReference type="AlphaFoldDB" id="A0A6P8SJV1"/>
<feature type="signal peptide" evidence="12">
    <location>
        <begin position="1"/>
        <end position="15"/>
    </location>
</feature>
<dbReference type="InterPro" id="IPR003146">
    <property type="entry name" value="M14A_act_pep"/>
</dbReference>
<dbReference type="OrthoDB" id="3626597at2759"/>
<dbReference type="FunCoup" id="A0A6P8SJV1">
    <property type="interactions" value="94"/>
</dbReference>
<keyword evidence="9" id="KW-0482">Metalloprotease</keyword>
<evidence type="ECO:0000256" key="1">
    <source>
        <dbReference type="ARBA" id="ARBA00001947"/>
    </source>
</evidence>
<dbReference type="PROSITE" id="PS52035">
    <property type="entry name" value="PEPTIDASE_M14"/>
    <property type="match status" value="1"/>
</dbReference>
<dbReference type="GO" id="GO:0008270">
    <property type="term" value="F:zinc ion binding"/>
    <property type="evidence" value="ECO:0007669"/>
    <property type="project" value="InterPro"/>
</dbReference>
<gene>
    <name evidence="15" type="primary">LOC117367245</name>
</gene>
<evidence type="ECO:0000256" key="3">
    <source>
        <dbReference type="ARBA" id="ARBA00022645"/>
    </source>
</evidence>
<dbReference type="SUPFAM" id="SSF53187">
    <property type="entry name" value="Zn-dependent exopeptidases"/>
    <property type="match status" value="1"/>
</dbReference>
<evidence type="ECO:0000256" key="7">
    <source>
        <dbReference type="ARBA" id="ARBA00022801"/>
    </source>
</evidence>
<dbReference type="Pfam" id="PF00246">
    <property type="entry name" value="Peptidase_M14"/>
    <property type="match status" value="1"/>
</dbReference>
<dbReference type="KEGG" id="gsh:117367245"/>
<accession>A0A6P8SJV1</accession>
<keyword evidence="6 12" id="KW-0732">Signal</keyword>